<gene>
    <name evidence="3" type="ORF">C5689_13600</name>
</gene>
<keyword evidence="4" id="KW-1185">Reference proteome</keyword>
<dbReference type="RefSeq" id="WP_108917811.1">
    <property type="nucleotide sequence ID" value="NZ_BGJY01000007.1"/>
</dbReference>
<name>A0A2U1SP13_METSR</name>
<accession>A0A2U1SP13</accession>
<feature type="signal peptide" evidence="2">
    <location>
        <begin position="1"/>
        <end position="25"/>
    </location>
</feature>
<reference evidence="3 4" key="1">
    <citation type="journal article" date="2018" name="Appl. Microbiol. Biotechnol.">
        <title>Co-cultivation of the strictly anaerobic methanogen Methanosarcina barkeri with aerobic methanotrophs in an oxygen-limited membrane bioreactor.</title>
        <authorList>
            <person name="In 't Zandt M.H."/>
            <person name="van den Bosch T.J.M."/>
            <person name="Rijkers R."/>
            <person name="van Kessel M.A.H.J."/>
            <person name="Jetten M.S.M."/>
            <person name="Welte C.U."/>
        </authorList>
    </citation>
    <scope>NUCLEOTIDE SEQUENCE [LARGE SCALE GENOMIC DNA]</scope>
    <source>
        <strain evidence="3 4">DSM 17706</strain>
    </source>
</reference>
<evidence type="ECO:0000256" key="1">
    <source>
        <dbReference type="SAM" id="MobiDB-lite"/>
    </source>
</evidence>
<evidence type="ECO:0008006" key="5">
    <source>
        <dbReference type="Google" id="ProtNLM"/>
    </source>
</evidence>
<comment type="caution">
    <text evidence="3">The sequence shown here is derived from an EMBL/GenBank/DDBJ whole genome shotgun (WGS) entry which is preliminary data.</text>
</comment>
<evidence type="ECO:0000313" key="3">
    <source>
        <dbReference type="EMBL" id="PWB93343.1"/>
    </source>
</evidence>
<organism evidence="3 4">
    <name type="scientific">Methylosinus sporium</name>
    <dbReference type="NCBI Taxonomy" id="428"/>
    <lineage>
        <taxon>Bacteria</taxon>
        <taxon>Pseudomonadati</taxon>
        <taxon>Pseudomonadota</taxon>
        <taxon>Alphaproteobacteria</taxon>
        <taxon>Hyphomicrobiales</taxon>
        <taxon>Methylocystaceae</taxon>
        <taxon>Methylosinus</taxon>
    </lineage>
</organism>
<dbReference type="EMBL" id="PUIV01000023">
    <property type="protein sequence ID" value="PWB93343.1"/>
    <property type="molecule type" value="Genomic_DNA"/>
</dbReference>
<evidence type="ECO:0000256" key="2">
    <source>
        <dbReference type="SAM" id="SignalP"/>
    </source>
</evidence>
<dbReference type="Proteomes" id="UP000245137">
    <property type="component" value="Unassembled WGS sequence"/>
</dbReference>
<feature type="chain" id="PRO_5015550770" description="BA14K family protein" evidence="2">
    <location>
        <begin position="26"/>
        <end position="156"/>
    </location>
</feature>
<feature type="region of interest" description="Disordered" evidence="1">
    <location>
        <begin position="49"/>
        <end position="68"/>
    </location>
</feature>
<protein>
    <recommendedName>
        <fullName evidence="5">BA14K family protein</fullName>
    </recommendedName>
</protein>
<sequence>MRISATILPVALLAAFAGFSAPAYAGARGPVVIRGLGPDDFAPRAPMNFRPPHASRPARHWRDEEPSYGRATIAPRRIDVASEETAPWPQPQRNLMRYRALEPAPVPYVAPVYYAQERNPYDRSYRPGAYTAIDPIPQRPAQAYGYFLDEGPFPSR</sequence>
<keyword evidence="2" id="KW-0732">Signal</keyword>
<dbReference type="AlphaFoldDB" id="A0A2U1SP13"/>
<proteinExistence type="predicted"/>
<dbReference type="OrthoDB" id="9928887at2"/>
<evidence type="ECO:0000313" key="4">
    <source>
        <dbReference type="Proteomes" id="UP000245137"/>
    </source>
</evidence>